<evidence type="ECO:0000313" key="3">
    <source>
        <dbReference type="EnsemblProtists" id="EKX43951"/>
    </source>
</evidence>
<feature type="region of interest" description="Disordered" evidence="1">
    <location>
        <begin position="1"/>
        <end position="23"/>
    </location>
</feature>
<feature type="compositionally biased region" description="Low complexity" evidence="1">
    <location>
        <begin position="7"/>
        <end position="17"/>
    </location>
</feature>
<dbReference type="KEGG" id="gtt:GUITHDRAFT_153110"/>
<proteinExistence type="predicted"/>
<evidence type="ECO:0000256" key="1">
    <source>
        <dbReference type="SAM" id="MobiDB-lite"/>
    </source>
</evidence>
<accession>L1J617</accession>
<reference evidence="4" key="2">
    <citation type="submission" date="2012-11" db="EMBL/GenBank/DDBJ databases">
        <authorList>
            <person name="Kuo A."/>
            <person name="Curtis B.A."/>
            <person name="Tanifuji G."/>
            <person name="Burki F."/>
            <person name="Gruber A."/>
            <person name="Irimia M."/>
            <person name="Maruyama S."/>
            <person name="Arias M.C."/>
            <person name="Ball S.G."/>
            <person name="Gile G.H."/>
            <person name="Hirakawa Y."/>
            <person name="Hopkins J.F."/>
            <person name="Rensing S.A."/>
            <person name="Schmutz J."/>
            <person name="Symeonidi A."/>
            <person name="Elias M."/>
            <person name="Eveleigh R.J."/>
            <person name="Herman E.K."/>
            <person name="Klute M.J."/>
            <person name="Nakayama T."/>
            <person name="Obornik M."/>
            <person name="Reyes-Prieto A."/>
            <person name="Armbrust E.V."/>
            <person name="Aves S.J."/>
            <person name="Beiko R.G."/>
            <person name="Coutinho P."/>
            <person name="Dacks J.B."/>
            <person name="Durnford D.G."/>
            <person name="Fast N.M."/>
            <person name="Green B.R."/>
            <person name="Grisdale C."/>
            <person name="Hempe F."/>
            <person name="Henrissat B."/>
            <person name="Hoppner M.P."/>
            <person name="Ishida K.-I."/>
            <person name="Kim E."/>
            <person name="Koreny L."/>
            <person name="Kroth P.G."/>
            <person name="Liu Y."/>
            <person name="Malik S.-B."/>
            <person name="Maier U.G."/>
            <person name="McRose D."/>
            <person name="Mock T."/>
            <person name="Neilson J.A."/>
            <person name="Onodera N.T."/>
            <person name="Poole A.M."/>
            <person name="Pritham E.J."/>
            <person name="Richards T.A."/>
            <person name="Rocap G."/>
            <person name="Roy S.W."/>
            <person name="Sarai C."/>
            <person name="Schaack S."/>
            <person name="Shirato S."/>
            <person name="Slamovits C.H."/>
            <person name="Spencer D.F."/>
            <person name="Suzuki S."/>
            <person name="Worden A.Z."/>
            <person name="Zauner S."/>
            <person name="Barry K."/>
            <person name="Bell C."/>
            <person name="Bharti A.K."/>
            <person name="Crow J.A."/>
            <person name="Grimwood J."/>
            <person name="Kramer R."/>
            <person name="Lindquist E."/>
            <person name="Lucas S."/>
            <person name="Salamov A."/>
            <person name="McFadden G.I."/>
            <person name="Lane C.E."/>
            <person name="Keeling P.J."/>
            <person name="Gray M.W."/>
            <person name="Grigoriev I.V."/>
            <person name="Archibald J.M."/>
        </authorList>
    </citation>
    <scope>NUCLEOTIDE SEQUENCE</scope>
    <source>
        <strain evidence="4">CCMP2712</strain>
    </source>
</reference>
<organism evidence="2">
    <name type="scientific">Guillardia theta (strain CCMP2712)</name>
    <name type="common">Cryptophyte</name>
    <dbReference type="NCBI Taxonomy" id="905079"/>
    <lineage>
        <taxon>Eukaryota</taxon>
        <taxon>Cryptophyceae</taxon>
        <taxon>Pyrenomonadales</taxon>
        <taxon>Geminigeraceae</taxon>
        <taxon>Guillardia</taxon>
    </lineage>
</organism>
<keyword evidence="4" id="KW-1185">Reference proteome</keyword>
<dbReference type="RefSeq" id="XP_005830931.1">
    <property type="nucleotide sequence ID" value="XM_005830874.1"/>
</dbReference>
<dbReference type="PaxDb" id="55529-EKX43951"/>
<sequence>MVRNHRLQQLNLPQQNREASDRESYSIAPKYLQNAPLSDDCLLFEESTRMLKALFPLKCLMKNFMINYLSEANAIITFASTGVRGMKYESHPLLGALIPRDVRVSSKAASSKFSSERDAPYRLSSLHSRQYLGLKSLAGGKLAQDTLTDLGRLLLVDASRYRSS</sequence>
<reference evidence="3" key="3">
    <citation type="submission" date="2015-06" db="UniProtKB">
        <authorList>
            <consortium name="EnsemblProtists"/>
        </authorList>
    </citation>
    <scope>IDENTIFICATION</scope>
</reference>
<dbReference type="GeneID" id="17300721"/>
<evidence type="ECO:0000313" key="4">
    <source>
        <dbReference type="Proteomes" id="UP000011087"/>
    </source>
</evidence>
<evidence type="ECO:0000313" key="2">
    <source>
        <dbReference type="EMBL" id="EKX43951.1"/>
    </source>
</evidence>
<dbReference type="EMBL" id="JH993007">
    <property type="protein sequence ID" value="EKX43951.1"/>
    <property type="molecule type" value="Genomic_DNA"/>
</dbReference>
<dbReference type="Proteomes" id="UP000011087">
    <property type="component" value="Unassembled WGS sequence"/>
</dbReference>
<protein>
    <submittedName>
        <fullName evidence="2 3">Uncharacterized protein</fullName>
    </submittedName>
</protein>
<gene>
    <name evidence="2" type="ORF">GUITHDRAFT_153110</name>
</gene>
<reference evidence="2 4" key="1">
    <citation type="journal article" date="2012" name="Nature">
        <title>Algal genomes reveal evolutionary mosaicism and the fate of nucleomorphs.</title>
        <authorList>
            <consortium name="DOE Joint Genome Institute"/>
            <person name="Curtis B.A."/>
            <person name="Tanifuji G."/>
            <person name="Burki F."/>
            <person name="Gruber A."/>
            <person name="Irimia M."/>
            <person name="Maruyama S."/>
            <person name="Arias M.C."/>
            <person name="Ball S.G."/>
            <person name="Gile G.H."/>
            <person name="Hirakawa Y."/>
            <person name="Hopkins J.F."/>
            <person name="Kuo A."/>
            <person name="Rensing S.A."/>
            <person name="Schmutz J."/>
            <person name="Symeonidi A."/>
            <person name="Elias M."/>
            <person name="Eveleigh R.J."/>
            <person name="Herman E.K."/>
            <person name="Klute M.J."/>
            <person name="Nakayama T."/>
            <person name="Obornik M."/>
            <person name="Reyes-Prieto A."/>
            <person name="Armbrust E.V."/>
            <person name="Aves S.J."/>
            <person name="Beiko R.G."/>
            <person name="Coutinho P."/>
            <person name="Dacks J.B."/>
            <person name="Durnford D.G."/>
            <person name="Fast N.M."/>
            <person name="Green B.R."/>
            <person name="Grisdale C.J."/>
            <person name="Hempel F."/>
            <person name="Henrissat B."/>
            <person name="Hoppner M.P."/>
            <person name="Ishida K."/>
            <person name="Kim E."/>
            <person name="Koreny L."/>
            <person name="Kroth P.G."/>
            <person name="Liu Y."/>
            <person name="Malik S.B."/>
            <person name="Maier U.G."/>
            <person name="McRose D."/>
            <person name="Mock T."/>
            <person name="Neilson J.A."/>
            <person name="Onodera N.T."/>
            <person name="Poole A.M."/>
            <person name="Pritham E.J."/>
            <person name="Richards T.A."/>
            <person name="Rocap G."/>
            <person name="Roy S.W."/>
            <person name="Sarai C."/>
            <person name="Schaack S."/>
            <person name="Shirato S."/>
            <person name="Slamovits C.H."/>
            <person name="Spencer D.F."/>
            <person name="Suzuki S."/>
            <person name="Worden A.Z."/>
            <person name="Zauner S."/>
            <person name="Barry K."/>
            <person name="Bell C."/>
            <person name="Bharti A.K."/>
            <person name="Crow J.A."/>
            <person name="Grimwood J."/>
            <person name="Kramer R."/>
            <person name="Lindquist E."/>
            <person name="Lucas S."/>
            <person name="Salamov A."/>
            <person name="McFadden G.I."/>
            <person name="Lane C.E."/>
            <person name="Keeling P.J."/>
            <person name="Gray M.W."/>
            <person name="Grigoriev I.V."/>
            <person name="Archibald J.M."/>
        </authorList>
    </citation>
    <scope>NUCLEOTIDE SEQUENCE</scope>
    <source>
        <strain evidence="2 4">CCMP2712</strain>
    </source>
</reference>
<dbReference type="HOGENOM" id="CLU_1622142_0_0_1"/>
<dbReference type="EnsemblProtists" id="EKX43951">
    <property type="protein sequence ID" value="EKX43951"/>
    <property type="gene ID" value="GUITHDRAFT_153110"/>
</dbReference>
<name>L1J617_GUITC</name>
<dbReference type="AlphaFoldDB" id="L1J617"/>